<evidence type="ECO:0008006" key="3">
    <source>
        <dbReference type="Google" id="ProtNLM"/>
    </source>
</evidence>
<gene>
    <name evidence="1" type="ORF">AAL_04693</name>
</gene>
<dbReference type="Proteomes" id="UP000078544">
    <property type="component" value="Unassembled WGS sequence"/>
</dbReference>
<dbReference type="STRING" id="1081109.A0A162IKF7"/>
<reference evidence="1 2" key="1">
    <citation type="journal article" date="2016" name="Genome Biol. Evol.">
        <title>Divergent and convergent evolution of fungal pathogenicity.</title>
        <authorList>
            <person name="Shang Y."/>
            <person name="Xiao G."/>
            <person name="Zheng P."/>
            <person name="Cen K."/>
            <person name="Zhan S."/>
            <person name="Wang C."/>
        </authorList>
    </citation>
    <scope>NUCLEOTIDE SEQUENCE [LARGE SCALE GENOMIC DNA]</scope>
    <source>
        <strain evidence="1 2">RCEF 2490</strain>
    </source>
</reference>
<comment type="caution">
    <text evidence="1">The sequence shown here is derived from an EMBL/GenBank/DDBJ whole genome shotgun (WGS) entry which is preliminary data.</text>
</comment>
<organism evidence="1 2">
    <name type="scientific">Moelleriella libera RCEF 2490</name>
    <dbReference type="NCBI Taxonomy" id="1081109"/>
    <lineage>
        <taxon>Eukaryota</taxon>
        <taxon>Fungi</taxon>
        <taxon>Dikarya</taxon>
        <taxon>Ascomycota</taxon>
        <taxon>Pezizomycotina</taxon>
        <taxon>Sordariomycetes</taxon>
        <taxon>Hypocreomycetidae</taxon>
        <taxon>Hypocreales</taxon>
        <taxon>Clavicipitaceae</taxon>
        <taxon>Moelleriella</taxon>
    </lineage>
</organism>
<dbReference type="AlphaFoldDB" id="A0A162IKF7"/>
<sequence length="350" mass="39106">MTVASRKKYISALKAVRGCFDSEETAYSIDTLCAVYLISAAEPWLALPGEPIANHGRGLAILLQHLLEVEPADEFSKSIIQIVSVIVILNSIFAGDYSLEPWIDKIPSSGTRPSRAAVQDGYDFWTLYHRHLAMLPGIIRDPGRSVDHVEWFYNMVRIDHHNMKRLGDDILEQQRAGPAALQAPQLAQAETFYEAGLCVLLWVGLTLNAFLLRKSGGGGGGGDEEEETQQLLLLEAERHSFCADAIRLSDRAQGRRPVAAEHLPVCLVAAWLCSDDGQQQVEIEKRLDDYQRDYGIIGCIRETTRIHRDERTGRVRKLPRFPCGLLQERIQAEAGTSALDRYCAEYCCIL</sequence>
<evidence type="ECO:0000313" key="2">
    <source>
        <dbReference type="Proteomes" id="UP000078544"/>
    </source>
</evidence>
<keyword evidence="2" id="KW-1185">Reference proteome</keyword>
<accession>A0A162IKF7</accession>
<evidence type="ECO:0000313" key="1">
    <source>
        <dbReference type="EMBL" id="KZZ95462.1"/>
    </source>
</evidence>
<name>A0A162IKF7_9HYPO</name>
<dbReference type="EMBL" id="AZGY01000009">
    <property type="protein sequence ID" value="KZZ95462.1"/>
    <property type="molecule type" value="Genomic_DNA"/>
</dbReference>
<dbReference type="OrthoDB" id="4314040at2759"/>
<protein>
    <recommendedName>
        <fullName evidence="3">C6 finger domain protein</fullName>
    </recommendedName>
</protein>
<proteinExistence type="predicted"/>